<proteinExistence type="predicted"/>
<feature type="compositionally biased region" description="Basic and acidic residues" evidence="1">
    <location>
        <begin position="11"/>
        <end position="26"/>
    </location>
</feature>
<accession>A0A1H3ZM73</accession>
<gene>
    <name evidence="2" type="ORF">SAMN05660420_01592</name>
</gene>
<evidence type="ECO:0000256" key="1">
    <source>
        <dbReference type="SAM" id="MobiDB-lite"/>
    </source>
</evidence>
<feature type="region of interest" description="Disordered" evidence="1">
    <location>
        <begin position="1"/>
        <end position="26"/>
    </location>
</feature>
<dbReference type="STRING" id="37625.SAMN05660420_01592"/>
<evidence type="ECO:0000313" key="2">
    <source>
        <dbReference type="EMBL" id="SEA24843.1"/>
    </source>
</evidence>
<dbReference type="Proteomes" id="UP000199409">
    <property type="component" value="Unassembled WGS sequence"/>
</dbReference>
<sequence>MILFASESVAVEEKPDKAREETDEKHRPYIADQACIPGGTQALDAIEVVKEVHLFGFGYGDKADGNKQGYDRDAVRPGKATKNEIWLFASVV</sequence>
<reference evidence="2 3" key="1">
    <citation type="submission" date="2016-10" db="EMBL/GenBank/DDBJ databases">
        <authorList>
            <person name="de Groot N.N."/>
        </authorList>
    </citation>
    <scope>NUCLEOTIDE SEQUENCE [LARGE SCALE GENOMIC DNA]</scope>
    <source>
        <strain evidence="2 3">DSM 7343</strain>
    </source>
</reference>
<dbReference type="AlphaFoldDB" id="A0A1H3ZM73"/>
<keyword evidence="3" id="KW-1185">Reference proteome</keyword>
<organism evidence="2 3">
    <name type="scientific">Desulfuromusa kysingii</name>
    <dbReference type="NCBI Taxonomy" id="37625"/>
    <lineage>
        <taxon>Bacteria</taxon>
        <taxon>Pseudomonadati</taxon>
        <taxon>Thermodesulfobacteriota</taxon>
        <taxon>Desulfuromonadia</taxon>
        <taxon>Desulfuromonadales</taxon>
        <taxon>Geopsychrobacteraceae</taxon>
        <taxon>Desulfuromusa</taxon>
    </lineage>
</organism>
<name>A0A1H3ZM73_9BACT</name>
<protein>
    <submittedName>
        <fullName evidence="2">Uncharacterized protein</fullName>
    </submittedName>
</protein>
<evidence type="ECO:0000313" key="3">
    <source>
        <dbReference type="Proteomes" id="UP000199409"/>
    </source>
</evidence>
<dbReference type="EMBL" id="FNQN01000004">
    <property type="protein sequence ID" value="SEA24843.1"/>
    <property type="molecule type" value="Genomic_DNA"/>
</dbReference>